<keyword evidence="4" id="KW-1185">Reference proteome</keyword>
<evidence type="ECO:0008006" key="5">
    <source>
        <dbReference type="Google" id="ProtNLM"/>
    </source>
</evidence>
<dbReference type="SUPFAM" id="SSF89447">
    <property type="entry name" value="AbrB/MazE/MraZ-like"/>
    <property type="match status" value="1"/>
</dbReference>
<reference evidence="2" key="1">
    <citation type="journal article" date="2014" name="Int. J. Syst. Evol. Microbiol.">
        <title>Complete genome sequence of Corynebacterium casei LMG S-19264T (=DSM 44701T), isolated from a smear-ripened cheese.</title>
        <authorList>
            <consortium name="US DOE Joint Genome Institute (JGI-PGF)"/>
            <person name="Walter F."/>
            <person name="Albersmeier A."/>
            <person name="Kalinowski J."/>
            <person name="Ruckert C."/>
        </authorList>
    </citation>
    <scope>NUCLEOTIDE SEQUENCE</scope>
    <source>
        <strain evidence="2">JCM 11219</strain>
    </source>
</reference>
<gene>
    <name evidence="2" type="ORF">GCM10007112_23120</name>
    <name evidence="1" type="ORF">Vsou_19890</name>
</gene>
<evidence type="ECO:0000313" key="2">
    <source>
        <dbReference type="EMBL" id="GGI85465.1"/>
    </source>
</evidence>
<dbReference type="AlphaFoldDB" id="A0A830E5Q9"/>
<name>A0A830E5Q9_9CREN</name>
<dbReference type="EMBL" id="AP026830">
    <property type="protein sequence ID" value="BDR92896.1"/>
    <property type="molecule type" value="Genomic_DNA"/>
</dbReference>
<evidence type="ECO:0000313" key="3">
    <source>
        <dbReference type="Proteomes" id="UP000657075"/>
    </source>
</evidence>
<accession>A0A830E5Q9</accession>
<sequence>MIEKTINNLPYRARIYINNQVLLPANLVKALNLEWVRYANIVISHRDAVIELEKVLLLRTKRTASRQFTIPKEIREKYGIMPLDEIEIISIEPIKARKSKP</sequence>
<evidence type="ECO:0000313" key="1">
    <source>
        <dbReference type="EMBL" id="BDR92896.1"/>
    </source>
</evidence>
<reference evidence="2" key="2">
    <citation type="submission" date="2020-09" db="EMBL/GenBank/DDBJ databases">
        <authorList>
            <person name="Sun Q."/>
            <person name="Ohkuma M."/>
        </authorList>
    </citation>
    <scope>NUCLEOTIDE SEQUENCE</scope>
    <source>
        <strain evidence="2">JCM 11219</strain>
    </source>
</reference>
<dbReference type="Proteomes" id="UP000657075">
    <property type="component" value="Unassembled WGS sequence"/>
</dbReference>
<protein>
    <recommendedName>
        <fullName evidence="5">AbrB family transcriptional regulator</fullName>
    </recommendedName>
</protein>
<dbReference type="OrthoDB" id="30861at2157"/>
<proteinExistence type="predicted"/>
<dbReference type="GeneID" id="76207527"/>
<evidence type="ECO:0000313" key="4">
    <source>
        <dbReference type="Proteomes" id="UP001060771"/>
    </source>
</evidence>
<dbReference type="Proteomes" id="UP001060771">
    <property type="component" value="Chromosome"/>
</dbReference>
<reference evidence="1" key="4">
    <citation type="journal article" date="2023" name="Microbiol. Resour. Announc.">
        <title>Complete Genome Sequence of Vulcanisaeta souniana Strain IC-059, a Hyperthermophilic Archaeon Isolated from Hot Spring Water in Japan.</title>
        <authorList>
            <person name="Kato S."/>
            <person name="Itoh T."/>
            <person name="Wu L."/>
            <person name="Ma J."/>
            <person name="Ohkuma M."/>
        </authorList>
    </citation>
    <scope>NUCLEOTIDE SEQUENCE</scope>
    <source>
        <strain evidence="1">JCM 11219</strain>
    </source>
</reference>
<dbReference type="RefSeq" id="WP_054844443.1">
    <property type="nucleotide sequence ID" value="NZ_AP026830.1"/>
</dbReference>
<dbReference type="InterPro" id="IPR037914">
    <property type="entry name" value="SpoVT-AbrB_sf"/>
</dbReference>
<reference evidence="4" key="3">
    <citation type="submission" date="2022-09" db="EMBL/GenBank/DDBJ databases">
        <title>Complete genome sequence of Vulcanisaeta souniana.</title>
        <authorList>
            <person name="Kato S."/>
            <person name="Itoh T."/>
            <person name="Ohkuma M."/>
        </authorList>
    </citation>
    <scope>NUCLEOTIDE SEQUENCE [LARGE SCALE GENOMIC DNA]</scope>
    <source>
        <strain evidence="4">JCM 11219</strain>
    </source>
</reference>
<dbReference type="EMBL" id="BMNM01000013">
    <property type="protein sequence ID" value="GGI85465.1"/>
    <property type="molecule type" value="Genomic_DNA"/>
</dbReference>
<organism evidence="2 3">
    <name type="scientific">Vulcanisaeta souniana JCM 11219</name>
    <dbReference type="NCBI Taxonomy" id="1293586"/>
    <lineage>
        <taxon>Archaea</taxon>
        <taxon>Thermoproteota</taxon>
        <taxon>Thermoprotei</taxon>
        <taxon>Thermoproteales</taxon>
        <taxon>Thermoproteaceae</taxon>
        <taxon>Vulcanisaeta</taxon>
    </lineage>
</organism>